<feature type="non-terminal residue" evidence="1">
    <location>
        <position position="150"/>
    </location>
</feature>
<name>A0A820S2Q4_9BILA</name>
<dbReference type="Proteomes" id="UP000663881">
    <property type="component" value="Unassembled WGS sequence"/>
</dbReference>
<sequence length="150" mass="17173">LQSKQITSEDTHDIIEKLPSNIDSLTRIYNQIKSQPVQSSFKEQKIITDTHTYSQPSIEQEQDKLTSVDFNNENTQPITTSTLDETIERRKSINRQPSSELHSTAISGEQVPSDSLVDIVRQINTIPQITRLPFTDNKTETTQIIEQEFE</sequence>
<evidence type="ECO:0000313" key="1">
    <source>
        <dbReference type="EMBL" id="CAF4446251.1"/>
    </source>
</evidence>
<reference evidence="1" key="1">
    <citation type="submission" date="2021-02" db="EMBL/GenBank/DDBJ databases">
        <authorList>
            <person name="Nowell W R."/>
        </authorList>
    </citation>
    <scope>NUCLEOTIDE SEQUENCE</scope>
</reference>
<accession>A0A820S2Q4</accession>
<feature type="non-terminal residue" evidence="1">
    <location>
        <position position="1"/>
    </location>
</feature>
<proteinExistence type="predicted"/>
<comment type="caution">
    <text evidence="1">The sequence shown here is derived from an EMBL/GenBank/DDBJ whole genome shotgun (WGS) entry which is preliminary data.</text>
</comment>
<organism evidence="1 2">
    <name type="scientific">Adineta steineri</name>
    <dbReference type="NCBI Taxonomy" id="433720"/>
    <lineage>
        <taxon>Eukaryota</taxon>
        <taxon>Metazoa</taxon>
        <taxon>Spiralia</taxon>
        <taxon>Gnathifera</taxon>
        <taxon>Rotifera</taxon>
        <taxon>Eurotatoria</taxon>
        <taxon>Bdelloidea</taxon>
        <taxon>Adinetida</taxon>
        <taxon>Adinetidae</taxon>
        <taxon>Adineta</taxon>
    </lineage>
</organism>
<dbReference type="AlphaFoldDB" id="A0A820S2Q4"/>
<gene>
    <name evidence="1" type="ORF">OKA104_LOCUS53910</name>
</gene>
<protein>
    <submittedName>
        <fullName evidence="1">Uncharacterized protein</fullName>
    </submittedName>
</protein>
<evidence type="ECO:0000313" key="2">
    <source>
        <dbReference type="Proteomes" id="UP000663881"/>
    </source>
</evidence>
<dbReference type="EMBL" id="CAJOAY010034608">
    <property type="protein sequence ID" value="CAF4446251.1"/>
    <property type="molecule type" value="Genomic_DNA"/>
</dbReference>